<dbReference type="PROSITE" id="PS50211">
    <property type="entry name" value="DENN"/>
    <property type="match status" value="1"/>
</dbReference>
<keyword evidence="3" id="KW-1185">Reference proteome</keyword>
<dbReference type="Gene3D" id="3.40.50.11500">
    <property type="match status" value="1"/>
</dbReference>
<keyword evidence="1" id="KW-0472">Membrane</keyword>
<evidence type="ECO:0000313" key="3">
    <source>
        <dbReference type="Proteomes" id="UP000095283"/>
    </source>
</evidence>
<evidence type="ECO:0000256" key="1">
    <source>
        <dbReference type="SAM" id="Phobius"/>
    </source>
</evidence>
<reference evidence="4" key="1">
    <citation type="submission" date="2016-11" db="UniProtKB">
        <authorList>
            <consortium name="WormBaseParasite"/>
        </authorList>
    </citation>
    <scope>IDENTIFICATION</scope>
</reference>
<dbReference type="AlphaFoldDB" id="A0A1I7WQ36"/>
<feature type="domain" description="UDENN" evidence="2">
    <location>
        <begin position="231"/>
        <end position="490"/>
    </location>
</feature>
<organism evidence="3 4">
    <name type="scientific">Heterorhabditis bacteriophora</name>
    <name type="common">Entomopathogenic nematode worm</name>
    <dbReference type="NCBI Taxonomy" id="37862"/>
    <lineage>
        <taxon>Eukaryota</taxon>
        <taxon>Metazoa</taxon>
        <taxon>Ecdysozoa</taxon>
        <taxon>Nematoda</taxon>
        <taxon>Chromadorea</taxon>
        <taxon>Rhabditida</taxon>
        <taxon>Rhabditina</taxon>
        <taxon>Rhabditomorpha</taxon>
        <taxon>Strongyloidea</taxon>
        <taxon>Heterorhabditidae</taxon>
        <taxon>Heterorhabditis</taxon>
    </lineage>
</organism>
<keyword evidence="1" id="KW-1133">Transmembrane helix</keyword>
<dbReference type="InterPro" id="IPR051942">
    <property type="entry name" value="DENN_domain_containing_2"/>
</dbReference>
<dbReference type="InterPro" id="IPR037516">
    <property type="entry name" value="Tripartite_DENN"/>
</dbReference>
<dbReference type="SMART" id="SM00799">
    <property type="entry name" value="DENN"/>
    <property type="match status" value="1"/>
</dbReference>
<dbReference type="PANTHER" id="PTHR15288">
    <property type="entry name" value="DENN DOMAIN-CONTAINING PROTEIN 2"/>
    <property type="match status" value="1"/>
</dbReference>
<evidence type="ECO:0000259" key="2">
    <source>
        <dbReference type="PROSITE" id="PS50211"/>
    </source>
</evidence>
<dbReference type="Proteomes" id="UP000095283">
    <property type="component" value="Unplaced"/>
</dbReference>
<protein>
    <submittedName>
        <fullName evidence="4">UDENN domain-containing protein</fullName>
    </submittedName>
</protein>
<dbReference type="PANTHER" id="PTHR15288:SF0">
    <property type="entry name" value="UDENN DOMAIN-CONTAINING PROTEIN"/>
    <property type="match status" value="1"/>
</dbReference>
<accession>A0A1I7WQ36</accession>
<dbReference type="WBParaSite" id="Hba_07264">
    <property type="protein sequence ID" value="Hba_07264"/>
    <property type="gene ID" value="Hba_07264"/>
</dbReference>
<dbReference type="InterPro" id="IPR001194">
    <property type="entry name" value="cDENN_dom"/>
</dbReference>
<proteinExistence type="predicted"/>
<sequence length="490" mass="55689">MTNMDILFVYTRKTFPSIFLNWVWSFACSSDDSYEGSLEYNSDISSHPQKLCLPANLNTPSLNGDVHTYDVPVESSPIRRYRSTDDIYASPVINIRNEDLPRSHHDTLYYASTDVITSNPNKVELGKSMTPVSLRRTFGFKKKLKIEKKCPQSVISSNSQNNKEDVSLFSVVFNSITYFPSGYEYFQSVTYLEQRVTRARLVRRRTLAQFDKQVAALCGSEPRLFEFVLLVELVEKSFSECGKPLLKPVTTFRFPEDKDEKGYTLYFTYVISKIKLKMLKEVSRPNYSFLIFLICDDYPMMIIGREMKNLSLPSRIMLLFEKTPIVLSFFQIEVKTVNGGVYPSVNCSLLFIAVIVLIFFKVAGSSLVILERYPNGTQRRLEIRNHGTVLGKTGCALVIERFLIPLSPEITVCIVAALLGEQRVLLAGNTVCSTTKTVQVMEALLRPLCWPHTFIPAVPDNLFDLCHNPTPYLMGILRLGSTNMAPSIYM</sequence>
<feature type="transmembrane region" description="Helical" evidence="1">
    <location>
        <begin position="349"/>
        <end position="370"/>
    </location>
</feature>
<dbReference type="Pfam" id="PF02141">
    <property type="entry name" value="DENN"/>
    <property type="match status" value="1"/>
</dbReference>
<dbReference type="InterPro" id="IPR043153">
    <property type="entry name" value="DENN_C"/>
</dbReference>
<evidence type="ECO:0000313" key="4">
    <source>
        <dbReference type="WBParaSite" id="Hba_07264"/>
    </source>
</evidence>
<name>A0A1I7WQ36_HETBA</name>
<keyword evidence="1" id="KW-0812">Transmembrane</keyword>